<reference evidence="1 2" key="1">
    <citation type="submission" date="2015-01" db="EMBL/GenBank/DDBJ databases">
        <title>Vibrio sp. C5 JCM 19232 whole genome shotgun sequence.</title>
        <authorList>
            <person name="Sawabe T."/>
            <person name="Meirelles P."/>
            <person name="Feng G."/>
            <person name="Sayaka M."/>
            <person name="Hattori M."/>
            <person name="Ohkuma M."/>
        </authorList>
    </citation>
    <scope>NUCLEOTIDE SEQUENCE [LARGE SCALE GENOMIC DNA]</scope>
    <source>
        <strain evidence="1 2">JCM19232</strain>
    </source>
</reference>
<name>A0A0B8NZQ5_9VIBR</name>
<dbReference type="EMBL" id="BBSA01000001">
    <property type="protein sequence ID" value="GAM60035.1"/>
    <property type="molecule type" value="Genomic_DNA"/>
</dbReference>
<evidence type="ECO:0000313" key="2">
    <source>
        <dbReference type="Proteomes" id="UP000031670"/>
    </source>
</evidence>
<organism evidence="1 2">
    <name type="scientific">Vibrio ishigakensis</name>
    <dbReference type="NCBI Taxonomy" id="1481914"/>
    <lineage>
        <taxon>Bacteria</taxon>
        <taxon>Pseudomonadati</taxon>
        <taxon>Pseudomonadota</taxon>
        <taxon>Gammaproteobacteria</taxon>
        <taxon>Vibrionales</taxon>
        <taxon>Vibrionaceae</taxon>
        <taxon>Vibrio</taxon>
    </lineage>
</organism>
<reference evidence="1 2" key="2">
    <citation type="submission" date="2015-01" db="EMBL/GenBank/DDBJ databases">
        <authorList>
            <consortium name="NBRP consortium"/>
            <person name="Sawabe T."/>
            <person name="Meirelles P."/>
            <person name="Feng G."/>
            <person name="Sayaka M."/>
            <person name="Hattori M."/>
            <person name="Ohkuma M."/>
        </authorList>
    </citation>
    <scope>NUCLEOTIDE SEQUENCE [LARGE SCALE GENOMIC DNA]</scope>
    <source>
        <strain evidence="1 2">JCM19232</strain>
    </source>
</reference>
<sequence>MRDLIVFGEDFGGLPSSTQHLITHLNSERKILWVNSIGLRKPKLTLKDVRRALNKLLPSALQA</sequence>
<protein>
    <submittedName>
        <fullName evidence="1">Glycosyltransferase sypN</fullName>
    </submittedName>
</protein>
<comment type="caution">
    <text evidence="1">The sequence shown here is derived from an EMBL/GenBank/DDBJ whole genome shotgun (WGS) entry which is preliminary data.</text>
</comment>
<gene>
    <name evidence="1" type="ORF">JCM19232_368</name>
</gene>
<accession>A0A0B8NZQ5</accession>
<dbReference type="GO" id="GO:0016740">
    <property type="term" value="F:transferase activity"/>
    <property type="evidence" value="ECO:0007669"/>
    <property type="project" value="UniProtKB-KW"/>
</dbReference>
<keyword evidence="1" id="KW-0808">Transferase</keyword>
<proteinExistence type="predicted"/>
<evidence type="ECO:0000313" key="1">
    <source>
        <dbReference type="EMBL" id="GAM60035.1"/>
    </source>
</evidence>
<dbReference type="AlphaFoldDB" id="A0A0B8NZQ5"/>
<dbReference type="Proteomes" id="UP000031670">
    <property type="component" value="Unassembled WGS sequence"/>
</dbReference>